<keyword evidence="4" id="KW-0747">Spliceosome</keyword>
<dbReference type="PROSITE" id="PS52002">
    <property type="entry name" value="SM"/>
    <property type="match status" value="1"/>
</dbReference>
<organism evidence="10 11">
    <name type="scientific">Coemansia aciculifera</name>
    <dbReference type="NCBI Taxonomy" id="417176"/>
    <lineage>
        <taxon>Eukaryota</taxon>
        <taxon>Fungi</taxon>
        <taxon>Fungi incertae sedis</taxon>
        <taxon>Zoopagomycota</taxon>
        <taxon>Kickxellomycotina</taxon>
        <taxon>Kickxellomycetes</taxon>
        <taxon>Kickxellales</taxon>
        <taxon>Kickxellaceae</taxon>
        <taxon>Coemansia</taxon>
    </lineage>
</organism>
<dbReference type="GO" id="GO:0003723">
    <property type="term" value="F:RNA binding"/>
    <property type="evidence" value="ECO:0007669"/>
    <property type="project" value="UniProtKB-KW"/>
</dbReference>
<keyword evidence="3" id="KW-0507">mRNA processing</keyword>
<comment type="subcellular location">
    <subcellularLocation>
        <location evidence="1">Nucleus</location>
    </subcellularLocation>
</comment>
<proteinExistence type="inferred from homology"/>
<evidence type="ECO:0000256" key="1">
    <source>
        <dbReference type="ARBA" id="ARBA00004123"/>
    </source>
</evidence>
<evidence type="ECO:0000256" key="5">
    <source>
        <dbReference type="ARBA" id="ARBA00022884"/>
    </source>
</evidence>
<comment type="caution">
    <text evidence="10">The sequence shown here is derived from an EMBL/GenBank/DDBJ whole genome shotgun (WGS) entry which is preliminary data.</text>
</comment>
<dbReference type="EMBL" id="JANBUY010000109">
    <property type="protein sequence ID" value="KAJ2863833.1"/>
    <property type="molecule type" value="Genomic_DNA"/>
</dbReference>
<evidence type="ECO:0000259" key="9">
    <source>
        <dbReference type="PROSITE" id="PS52002"/>
    </source>
</evidence>
<keyword evidence="11" id="KW-1185">Reference proteome</keyword>
<evidence type="ECO:0000256" key="3">
    <source>
        <dbReference type="ARBA" id="ARBA00022664"/>
    </source>
</evidence>
<dbReference type="GO" id="GO:0000398">
    <property type="term" value="P:mRNA splicing, via spliceosome"/>
    <property type="evidence" value="ECO:0007669"/>
    <property type="project" value="InterPro"/>
</dbReference>
<dbReference type="InterPro" id="IPR047575">
    <property type="entry name" value="Sm"/>
</dbReference>
<dbReference type="AlphaFoldDB" id="A0A9W8M372"/>
<evidence type="ECO:0000256" key="4">
    <source>
        <dbReference type="ARBA" id="ARBA00022728"/>
    </source>
</evidence>
<dbReference type="Gene3D" id="2.30.30.100">
    <property type="match status" value="1"/>
</dbReference>
<evidence type="ECO:0000256" key="7">
    <source>
        <dbReference type="ARBA" id="ARBA00023242"/>
    </source>
</evidence>
<dbReference type="SUPFAM" id="SSF50182">
    <property type="entry name" value="Sm-like ribonucleoproteins"/>
    <property type="match status" value="1"/>
</dbReference>
<evidence type="ECO:0000256" key="2">
    <source>
        <dbReference type="ARBA" id="ARBA00006850"/>
    </source>
</evidence>
<reference evidence="10" key="1">
    <citation type="submission" date="2022-07" db="EMBL/GenBank/DDBJ databases">
        <title>Phylogenomic reconstructions and comparative analyses of Kickxellomycotina fungi.</title>
        <authorList>
            <person name="Reynolds N.K."/>
            <person name="Stajich J.E."/>
            <person name="Barry K."/>
            <person name="Grigoriev I.V."/>
            <person name="Crous P."/>
            <person name="Smith M.E."/>
        </authorList>
    </citation>
    <scope>NUCLEOTIDE SEQUENCE</scope>
    <source>
        <strain evidence="10">RSA 476</strain>
    </source>
</reference>
<dbReference type="CDD" id="cd01730">
    <property type="entry name" value="LSm3"/>
    <property type="match status" value="1"/>
</dbReference>
<gene>
    <name evidence="10" type="ORF">GGH94_003332</name>
</gene>
<dbReference type="SUPFAM" id="SSF52047">
    <property type="entry name" value="RNI-like"/>
    <property type="match status" value="1"/>
</dbReference>
<dbReference type="PANTHER" id="PTHR13110">
    <property type="entry name" value="U6 SNRNA-ASSOCIATED SM-LIKE PROTEIN LSM3"/>
    <property type="match status" value="1"/>
</dbReference>
<keyword evidence="7" id="KW-0539">Nucleus</keyword>
<name>A0A9W8M372_9FUNG</name>
<dbReference type="GO" id="GO:0005681">
    <property type="term" value="C:spliceosomal complex"/>
    <property type="evidence" value="ECO:0007669"/>
    <property type="project" value="UniProtKB-KW"/>
</dbReference>
<feature type="domain" description="Sm" evidence="9">
    <location>
        <begin position="575"/>
        <end position="660"/>
    </location>
</feature>
<evidence type="ECO:0000256" key="8">
    <source>
        <dbReference type="ARBA" id="ARBA00023274"/>
    </source>
</evidence>
<dbReference type="InterPro" id="IPR040002">
    <property type="entry name" value="Sm-like_LSM3"/>
</dbReference>
<dbReference type="InterPro" id="IPR034105">
    <property type="entry name" value="Lsm3"/>
</dbReference>
<dbReference type="FunFam" id="2.30.30.100:FF:000007">
    <property type="entry name" value="U6 snRNA-associated Sm-like protein LSm3"/>
    <property type="match status" value="1"/>
</dbReference>
<protein>
    <recommendedName>
        <fullName evidence="9">Sm domain-containing protein</fullName>
    </recommendedName>
</protein>
<evidence type="ECO:0000313" key="10">
    <source>
        <dbReference type="EMBL" id="KAJ2863833.1"/>
    </source>
</evidence>
<sequence>MRKLSLFQILPSHAIELIVNHVAGSSRLWFDDITENPEGYAVLLTPLLSVCRDFRAAVLARYCKIHMLDLTCFSDQGNDKKLLWPERLRGIGFPTHLHAQELDITLGVFSVYNGTALRELLRAPHGDFLFPMVRSLKVTLTQTTREQRLLASIPAAQDIEPNIRAFVQRIRLMAPTTRKVCISLQSRSTNESQFAVQHFGRLVAQLSQLGNTIEHNYYCHPMRLEPPPTGICRLVHRGWNESGDLLIELARHNAPTLQTLMISLGEIECTPHLIQNVDGSSVQYPCLRVLELEDWPVSGYDEWTVEERVPQSLPCFPGAIPFPKLRHLSLNGEYSFGDDTPFRGNAYTLEYLYLYLCPHVVRVLKEHQVFTHNSHSKLQCVRLLSESDRLQALFDTDVSFMKFALSIGPNARVRELYDCQLALPFQSVIPLLGEYTCIQVLSLPYMSMDLWGTITLVKSLPLLTDLHMEFSKPEAWPSGVFEQHLPAYVIANYAPMGDRFRCWRFAGFRDTDVKVAVKCVLLLALICPNFDYAAVPSGNRELFMAYLKKAITMTDIASTNTAATGPASSFSMVEEPLDLVRLSLDERIYVKLRGDRELRGRLHAYDQHLNMVLGEVEETITIVDVDEESSTQSVRTVNRKVPMLFVRGDGVILWFVQGHK</sequence>
<evidence type="ECO:0000313" key="11">
    <source>
        <dbReference type="Proteomes" id="UP001140074"/>
    </source>
</evidence>
<dbReference type="InterPro" id="IPR010920">
    <property type="entry name" value="LSM_dom_sf"/>
</dbReference>
<keyword evidence="6" id="KW-0508">mRNA splicing</keyword>
<keyword evidence="8" id="KW-0687">Ribonucleoprotein</keyword>
<dbReference type="GO" id="GO:0120115">
    <property type="term" value="C:Lsm2-8 complex"/>
    <property type="evidence" value="ECO:0007669"/>
    <property type="project" value="UniProtKB-ARBA"/>
</dbReference>
<dbReference type="Proteomes" id="UP001140074">
    <property type="component" value="Unassembled WGS sequence"/>
</dbReference>
<keyword evidence="5" id="KW-0694">RNA-binding</keyword>
<comment type="similarity">
    <text evidence="2">Belongs to the snRNP Sm proteins family.</text>
</comment>
<dbReference type="SMART" id="SM00651">
    <property type="entry name" value="Sm"/>
    <property type="match status" value="1"/>
</dbReference>
<evidence type="ECO:0000256" key="6">
    <source>
        <dbReference type="ARBA" id="ARBA00023187"/>
    </source>
</evidence>
<dbReference type="InterPro" id="IPR001163">
    <property type="entry name" value="Sm_dom_euk/arc"/>
</dbReference>
<dbReference type="Pfam" id="PF01423">
    <property type="entry name" value="LSM"/>
    <property type="match status" value="1"/>
</dbReference>
<accession>A0A9W8M372</accession>